<keyword evidence="6" id="KW-0472">Membrane</keyword>
<keyword evidence="2" id="KW-0716">Sensory transduction</keyword>
<dbReference type="EMBL" id="KQ981826">
    <property type="protein sequence ID" value="KYN35088.1"/>
    <property type="molecule type" value="Genomic_DNA"/>
</dbReference>
<accession>A0A195F3Q0</accession>
<dbReference type="AlphaFoldDB" id="A0A195F3Q0"/>
<dbReference type="GO" id="GO:0016020">
    <property type="term" value="C:membrane"/>
    <property type="evidence" value="ECO:0007669"/>
    <property type="project" value="UniProtKB-SubCell"/>
</dbReference>
<evidence type="ECO:0000256" key="1">
    <source>
        <dbReference type="ARBA" id="ARBA00004141"/>
    </source>
</evidence>
<keyword evidence="3" id="KW-0812">Transmembrane</keyword>
<evidence type="ECO:0000256" key="5">
    <source>
        <dbReference type="ARBA" id="ARBA00022989"/>
    </source>
</evidence>
<comment type="subcellular location">
    <subcellularLocation>
        <location evidence="1">Membrane</location>
        <topology evidence="1">Multi-pass membrane protein</topology>
    </subcellularLocation>
</comment>
<evidence type="ECO:0000313" key="9">
    <source>
        <dbReference type="EMBL" id="KYN35088.1"/>
    </source>
</evidence>
<evidence type="ECO:0000256" key="2">
    <source>
        <dbReference type="ARBA" id="ARBA00022606"/>
    </source>
</evidence>
<keyword evidence="4" id="KW-0552">Olfaction</keyword>
<evidence type="ECO:0000256" key="4">
    <source>
        <dbReference type="ARBA" id="ARBA00022725"/>
    </source>
</evidence>
<reference evidence="9 10" key="1">
    <citation type="submission" date="2016-03" db="EMBL/GenBank/DDBJ databases">
        <title>Trachymyrmex septentrionalis WGS genome.</title>
        <authorList>
            <person name="Nygaard S."/>
            <person name="Hu H."/>
            <person name="Boomsma J."/>
            <person name="Zhang G."/>
        </authorList>
    </citation>
    <scope>NUCLEOTIDE SEQUENCE [LARGE SCALE GENOMIC DNA]</scope>
    <source>
        <strain evidence="9">Tsep2-gDNA-1</strain>
        <tissue evidence="9">Whole body</tissue>
    </source>
</reference>
<evidence type="ECO:0000256" key="7">
    <source>
        <dbReference type="ARBA" id="ARBA00023170"/>
    </source>
</evidence>
<name>A0A195F3Q0_9HYME</name>
<sequence>MVKIQYSIVVFTASVELFMCALPADNLMHMSSKICLGAYESQWFQGSVSMQKKILQIIFRSQKSEVIYINGILPALSLRYYAQVRMVIYTCA</sequence>
<keyword evidence="10" id="KW-1185">Reference proteome</keyword>
<keyword evidence="7" id="KW-0675">Receptor</keyword>
<evidence type="ECO:0000256" key="3">
    <source>
        <dbReference type="ARBA" id="ARBA00022692"/>
    </source>
</evidence>
<dbReference type="Pfam" id="PF02949">
    <property type="entry name" value="7tm_6"/>
    <property type="match status" value="1"/>
</dbReference>
<dbReference type="GO" id="GO:0005549">
    <property type="term" value="F:odorant binding"/>
    <property type="evidence" value="ECO:0007669"/>
    <property type="project" value="InterPro"/>
</dbReference>
<dbReference type="InterPro" id="IPR004117">
    <property type="entry name" value="7tm6_olfct_rcpt"/>
</dbReference>
<evidence type="ECO:0000256" key="6">
    <source>
        <dbReference type="ARBA" id="ARBA00023136"/>
    </source>
</evidence>
<proteinExistence type="predicted"/>
<protein>
    <submittedName>
        <fullName evidence="9">Uncharacterized protein</fullName>
    </submittedName>
</protein>
<keyword evidence="8" id="KW-0807">Transducer</keyword>
<evidence type="ECO:0000313" key="10">
    <source>
        <dbReference type="Proteomes" id="UP000078541"/>
    </source>
</evidence>
<dbReference type="GO" id="GO:0004984">
    <property type="term" value="F:olfactory receptor activity"/>
    <property type="evidence" value="ECO:0007669"/>
    <property type="project" value="InterPro"/>
</dbReference>
<organism evidence="9 10">
    <name type="scientific">Trachymyrmex septentrionalis</name>
    <dbReference type="NCBI Taxonomy" id="34720"/>
    <lineage>
        <taxon>Eukaryota</taxon>
        <taxon>Metazoa</taxon>
        <taxon>Ecdysozoa</taxon>
        <taxon>Arthropoda</taxon>
        <taxon>Hexapoda</taxon>
        <taxon>Insecta</taxon>
        <taxon>Pterygota</taxon>
        <taxon>Neoptera</taxon>
        <taxon>Endopterygota</taxon>
        <taxon>Hymenoptera</taxon>
        <taxon>Apocrita</taxon>
        <taxon>Aculeata</taxon>
        <taxon>Formicoidea</taxon>
        <taxon>Formicidae</taxon>
        <taxon>Myrmicinae</taxon>
        <taxon>Trachymyrmex</taxon>
    </lineage>
</organism>
<dbReference type="Proteomes" id="UP000078541">
    <property type="component" value="Unassembled WGS sequence"/>
</dbReference>
<gene>
    <name evidence="9" type="ORF">ALC56_10558</name>
</gene>
<evidence type="ECO:0000256" key="8">
    <source>
        <dbReference type="ARBA" id="ARBA00023224"/>
    </source>
</evidence>
<dbReference type="GO" id="GO:0007165">
    <property type="term" value="P:signal transduction"/>
    <property type="evidence" value="ECO:0007669"/>
    <property type="project" value="UniProtKB-KW"/>
</dbReference>
<keyword evidence="5" id="KW-1133">Transmembrane helix</keyword>